<dbReference type="PATRIC" id="fig|1028307.3.peg.2608"/>
<dbReference type="InterPro" id="IPR003593">
    <property type="entry name" value="AAA+_ATPase"/>
</dbReference>
<dbReference type="InterPro" id="IPR003439">
    <property type="entry name" value="ABC_transporter-like_ATP-bd"/>
</dbReference>
<evidence type="ECO:0000256" key="6">
    <source>
        <dbReference type="ARBA" id="ARBA00022967"/>
    </source>
</evidence>
<dbReference type="NCBIfam" id="NF007601">
    <property type="entry name" value="PRK10247.1"/>
    <property type="match status" value="1"/>
</dbReference>
<dbReference type="KEGG" id="eae:EAE_13070"/>
<keyword evidence="2" id="KW-1003">Cell membrane</keyword>
<dbReference type="RefSeq" id="WP_015704623.1">
    <property type="nucleotide sequence ID" value="NC_015663.1"/>
</dbReference>
<keyword evidence="1" id="KW-0813">Transport</keyword>
<dbReference type="HOGENOM" id="CLU_000604_1_22_6"/>
<evidence type="ECO:0000256" key="4">
    <source>
        <dbReference type="ARBA" id="ARBA00022741"/>
    </source>
</evidence>
<dbReference type="Proteomes" id="UP000008881">
    <property type="component" value="Chromosome"/>
</dbReference>
<dbReference type="AlphaFoldDB" id="A0A0H3FPN6"/>
<protein>
    <submittedName>
        <fullName evidence="9">Putative ABC transporter ATP-binding protein YbbL</fullName>
    </submittedName>
</protein>
<dbReference type="PROSITE" id="PS50893">
    <property type="entry name" value="ABC_TRANSPORTER_2"/>
    <property type="match status" value="1"/>
</dbReference>
<keyword evidence="4" id="KW-0547">Nucleotide-binding</keyword>
<evidence type="ECO:0000313" key="10">
    <source>
        <dbReference type="Proteomes" id="UP000008881"/>
    </source>
</evidence>
<name>A0A0H3FPN6_KLEAK</name>
<organism evidence="9 10">
    <name type="scientific">Klebsiella aerogenes (strain ATCC 13048 / DSM 30053 / CCUG 1429 / JCM 1235 / KCTC 2190 / NBRC 13534 / NCIMB 10102 / NCTC 10006 / CDC 819-56)</name>
    <name type="common">Enterobacter aerogenes</name>
    <dbReference type="NCBI Taxonomy" id="1028307"/>
    <lineage>
        <taxon>Bacteria</taxon>
        <taxon>Pseudomonadati</taxon>
        <taxon>Pseudomonadota</taxon>
        <taxon>Gammaproteobacteria</taxon>
        <taxon>Enterobacterales</taxon>
        <taxon>Enterobacteriaceae</taxon>
        <taxon>Klebsiella/Raoultella group</taxon>
        <taxon>Klebsiella</taxon>
    </lineage>
</organism>
<evidence type="ECO:0000313" key="9">
    <source>
        <dbReference type="EMBL" id="AEG97528.1"/>
    </source>
</evidence>
<evidence type="ECO:0000256" key="7">
    <source>
        <dbReference type="ARBA" id="ARBA00023136"/>
    </source>
</evidence>
<dbReference type="EMBL" id="CP002824">
    <property type="protein sequence ID" value="AEG97528.1"/>
    <property type="molecule type" value="Genomic_DNA"/>
</dbReference>
<dbReference type="InterPro" id="IPR027417">
    <property type="entry name" value="P-loop_NTPase"/>
</dbReference>
<dbReference type="Gene3D" id="3.40.50.300">
    <property type="entry name" value="P-loop containing nucleotide triphosphate hydrolases"/>
    <property type="match status" value="1"/>
</dbReference>
<sequence length="225" mass="25038">MKENNAILRLEGVGFKTDDAVILNNIDLRIAAGEFKLITGPSGCGKSTLLKIIASLLSPTSGEIFFNDKDITTLTPENYRQQVSYCAQTPALFGDSVYDNLVFPWQIRNKQPDPKALVADLERFGLADNTLEKSINELSGGEKQRVSLIRNLQFLPQVLLLDEITSALDESNKRNVNEIIHRYATEKGMAILWVTHDQNEIAHADEVITLQPAGGKMQEVKNERA</sequence>
<gene>
    <name evidence="9" type="ordered locus">EAE_13070</name>
</gene>
<dbReference type="OrthoDB" id="4408248at2"/>
<accession>A0A0H3FPN6</accession>
<keyword evidence="5 9" id="KW-0067">ATP-binding</keyword>
<dbReference type="SMART" id="SM00382">
    <property type="entry name" value="AAA"/>
    <property type="match status" value="1"/>
</dbReference>
<keyword evidence="6" id="KW-1278">Translocase</keyword>
<dbReference type="GO" id="GO:0016887">
    <property type="term" value="F:ATP hydrolysis activity"/>
    <property type="evidence" value="ECO:0007669"/>
    <property type="project" value="InterPro"/>
</dbReference>
<dbReference type="PANTHER" id="PTHR43423">
    <property type="entry name" value="ABC TRANSPORTER I FAMILY MEMBER 17"/>
    <property type="match status" value="1"/>
</dbReference>
<dbReference type="InterPro" id="IPR017871">
    <property type="entry name" value="ABC_transporter-like_CS"/>
</dbReference>
<evidence type="ECO:0000259" key="8">
    <source>
        <dbReference type="PROSITE" id="PS50893"/>
    </source>
</evidence>
<evidence type="ECO:0000256" key="3">
    <source>
        <dbReference type="ARBA" id="ARBA00022519"/>
    </source>
</evidence>
<reference evidence="9 10" key="1">
    <citation type="journal article" date="2012" name="J. Bacteriol.">
        <title>Complete genome sequence of Enterobacter aerogenes KCTC 2190.</title>
        <authorList>
            <person name="Shin S.H."/>
            <person name="Kim S."/>
            <person name="Kim J.Y."/>
            <person name="Lee S."/>
            <person name="Um Y."/>
            <person name="Oh M.K."/>
            <person name="Kim Y.R."/>
            <person name="Lee J."/>
            <person name="Yang K.S."/>
        </authorList>
    </citation>
    <scope>NUCLEOTIDE SEQUENCE [LARGE SCALE GENOMIC DNA]</scope>
    <source>
        <strain evidence="9 10">KCTC 2190</strain>
    </source>
</reference>
<keyword evidence="7" id="KW-0472">Membrane</keyword>
<evidence type="ECO:0000256" key="2">
    <source>
        <dbReference type="ARBA" id="ARBA00022475"/>
    </source>
</evidence>
<evidence type="ECO:0000256" key="1">
    <source>
        <dbReference type="ARBA" id="ARBA00022448"/>
    </source>
</evidence>
<feature type="domain" description="ABC transporter" evidence="8">
    <location>
        <begin position="8"/>
        <end position="225"/>
    </location>
</feature>
<dbReference type="SUPFAM" id="SSF52540">
    <property type="entry name" value="P-loop containing nucleoside triphosphate hydrolases"/>
    <property type="match status" value="1"/>
</dbReference>
<proteinExistence type="predicted"/>
<keyword evidence="10" id="KW-1185">Reference proteome</keyword>
<dbReference type="PROSITE" id="PS00211">
    <property type="entry name" value="ABC_TRANSPORTER_1"/>
    <property type="match status" value="1"/>
</dbReference>
<dbReference type="Pfam" id="PF00005">
    <property type="entry name" value="ABC_tran"/>
    <property type="match status" value="1"/>
</dbReference>
<keyword evidence="3" id="KW-0997">Cell inner membrane</keyword>
<dbReference type="eggNOG" id="COG4619">
    <property type="taxonomic scope" value="Bacteria"/>
</dbReference>
<dbReference type="PANTHER" id="PTHR43423:SF12">
    <property type="entry name" value="IRON EXPORT ATP-BINDING PROTEIN FETA-RELATED"/>
    <property type="match status" value="1"/>
</dbReference>
<evidence type="ECO:0000256" key="5">
    <source>
        <dbReference type="ARBA" id="ARBA00022840"/>
    </source>
</evidence>
<dbReference type="GO" id="GO:0005524">
    <property type="term" value="F:ATP binding"/>
    <property type="evidence" value="ECO:0007669"/>
    <property type="project" value="UniProtKB-KW"/>
</dbReference>
<dbReference type="GeneID" id="93310794"/>